<dbReference type="InterPro" id="IPR013525">
    <property type="entry name" value="ABC2_TM"/>
</dbReference>
<dbReference type="GO" id="GO:0140359">
    <property type="term" value="F:ABC-type transporter activity"/>
    <property type="evidence" value="ECO:0007669"/>
    <property type="project" value="InterPro"/>
</dbReference>
<keyword evidence="12" id="KW-1185">Reference proteome</keyword>
<accession>A0A8J6IQL0</accession>
<feature type="transmembrane region" description="Helical" evidence="9">
    <location>
        <begin position="139"/>
        <end position="159"/>
    </location>
</feature>
<evidence type="ECO:0000256" key="4">
    <source>
        <dbReference type="ARBA" id="ARBA00022475"/>
    </source>
</evidence>
<dbReference type="Proteomes" id="UP000597668">
    <property type="component" value="Unassembled WGS sequence"/>
</dbReference>
<feature type="domain" description="ABC transmembrane type-2" evidence="10">
    <location>
        <begin position="25"/>
        <end position="245"/>
    </location>
</feature>
<dbReference type="PANTHER" id="PTHR30413">
    <property type="entry name" value="INNER MEMBRANE TRANSPORT PERMEASE"/>
    <property type="match status" value="1"/>
</dbReference>
<evidence type="ECO:0000256" key="6">
    <source>
        <dbReference type="ARBA" id="ARBA00022692"/>
    </source>
</evidence>
<dbReference type="PROSITE" id="PS51012">
    <property type="entry name" value="ABC_TM2"/>
    <property type="match status" value="1"/>
</dbReference>
<keyword evidence="7 9" id="KW-1133">Transmembrane helix</keyword>
<evidence type="ECO:0000313" key="12">
    <source>
        <dbReference type="Proteomes" id="UP000597668"/>
    </source>
</evidence>
<keyword evidence="8 9" id="KW-0472">Membrane</keyword>
<proteinExistence type="inferred from homology"/>
<evidence type="ECO:0000256" key="7">
    <source>
        <dbReference type="ARBA" id="ARBA00022989"/>
    </source>
</evidence>
<keyword evidence="3 9" id="KW-0813">Transport</keyword>
<feature type="transmembrane region" description="Helical" evidence="9">
    <location>
        <begin position="24"/>
        <end position="49"/>
    </location>
</feature>
<keyword evidence="6 9" id="KW-0812">Transmembrane</keyword>
<feature type="transmembrane region" description="Helical" evidence="9">
    <location>
        <begin position="166"/>
        <end position="184"/>
    </location>
</feature>
<evidence type="ECO:0000313" key="11">
    <source>
        <dbReference type="EMBL" id="MBC3516308.1"/>
    </source>
</evidence>
<keyword evidence="5" id="KW-0997">Cell inner membrane</keyword>
<gene>
    <name evidence="11" type="ORF">H8K20_07855</name>
</gene>
<dbReference type="PANTHER" id="PTHR30413:SF8">
    <property type="entry name" value="TRANSPORT PERMEASE PROTEIN"/>
    <property type="match status" value="1"/>
</dbReference>
<evidence type="ECO:0000256" key="2">
    <source>
        <dbReference type="ARBA" id="ARBA00007783"/>
    </source>
</evidence>
<comment type="caution">
    <text evidence="11">The sequence shown here is derived from an EMBL/GenBank/DDBJ whole genome shotgun (WGS) entry which is preliminary data.</text>
</comment>
<evidence type="ECO:0000256" key="3">
    <source>
        <dbReference type="ARBA" id="ARBA00022448"/>
    </source>
</evidence>
<comment type="subcellular location">
    <subcellularLocation>
        <location evidence="1">Cell inner membrane</location>
        <topology evidence="1">Multi-pass membrane protein</topology>
    </subcellularLocation>
    <subcellularLocation>
        <location evidence="9">Cell membrane</location>
        <topology evidence="9">Multi-pass membrane protein</topology>
    </subcellularLocation>
</comment>
<evidence type="ECO:0000256" key="9">
    <source>
        <dbReference type="RuleBase" id="RU361157"/>
    </source>
</evidence>
<dbReference type="PRINTS" id="PR00164">
    <property type="entry name" value="ABC2TRNSPORT"/>
</dbReference>
<feature type="transmembrane region" description="Helical" evidence="9">
    <location>
        <begin position="221"/>
        <end position="242"/>
    </location>
</feature>
<dbReference type="AlphaFoldDB" id="A0A8J6IQL0"/>
<name>A0A8J6IQL0_9FIRM</name>
<reference evidence="11" key="1">
    <citation type="submission" date="2020-08" db="EMBL/GenBank/DDBJ databases">
        <authorList>
            <person name="Liu C."/>
            <person name="Sun Q."/>
        </authorList>
    </citation>
    <scope>NUCLEOTIDE SEQUENCE</scope>
    <source>
        <strain evidence="11">NSJ-65</strain>
    </source>
</reference>
<feature type="transmembrane region" description="Helical" evidence="9">
    <location>
        <begin position="69"/>
        <end position="92"/>
    </location>
</feature>
<dbReference type="Pfam" id="PF01061">
    <property type="entry name" value="ABC2_membrane"/>
    <property type="match status" value="1"/>
</dbReference>
<evidence type="ECO:0000256" key="8">
    <source>
        <dbReference type="ARBA" id="ARBA00023136"/>
    </source>
</evidence>
<dbReference type="GO" id="GO:0043190">
    <property type="term" value="C:ATP-binding cassette (ABC) transporter complex"/>
    <property type="evidence" value="ECO:0007669"/>
    <property type="project" value="InterPro"/>
</dbReference>
<evidence type="ECO:0000256" key="5">
    <source>
        <dbReference type="ARBA" id="ARBA00022519"/>
    </source>
</evidence>
<dbReference type="EMBL" id="JACOGI010000001">
    <property type="protein sequence ID" value="MBC3516308.1"/>
    <property type="molecule type" value="Genomic_DNA"/>
</dbReference>
<evidence type="ECO:0000256" key="1">
    <source>
        <dbReference type="ARBA" id="ARBA00004429"/>
    </source>
</evidence>
<protein>
    <recommendedName>
        <fullName evidence="9">Transport permease protein</fullName>
    </recommendedName>
</protein>
<evidence type="ECO:0000259" key="10">
    <source>
        <dbReference type="PROSITE" id="PS51012"/>
    </source>
</evidence>
<organism evidence="11 12">
    <name type="scientific">Neobittarella massiliensis</name>
    <name type="common">ex Bilen et al. 2018</name>
    <dbReference type="NCBI Taxonomy" id="2041842"/>
    <lineage>
        <taxon>Bacteria</taxon>
        <taxon>Bacillati</taxon>
        <taxon>Bacillota</taxon>
        <taxon>Clostridia</taxon>
        <taxon>Eubacteriales</taxon>
        <taxon>Oscillospiraceae</taxon>
        <taxon>Neobittarella (ex Bilen et al. 2018)</taxon>
    </lineage>
</organism>
<dbReference type="InterPro" id="IPR047817">
    <property type="entry name" value="ABC2_TM_bact-type"/>
</dbReference>
<dbReference type="InterPro" id="IPR000412">
    <property type="entry name" value="ABC_2_transport"/>
</dbReference>
<dbReference type="GO" id="GO:0015920">
    <property type="term" value="P:lipopolysaccharide transport"/>
    <property type="evidence" value="ECO:0007669"/>
    <property type="project" value="TreeGrafter"/>
</dbReference>
<keyword evidence="4 9" id="KW-1003">Cell membrane</keyword>
<feature type="transmembrane region" description="Helical" evidence="9">
    <location>
        <begin position="104"/>
        <end position="127"/>
    </location>
</feature>
<sequence length="253" mass="29036">MAKYRYLLEDLISRDIKVKYRRSVLGLVWSVLNPLLMMMVISAVFSHIFRFEVENFPIYYLTGSTLYNFYSEATSSAMTAMTGAGALIKKVYIPKYVFPLEKALFAFVNMLFSMIAVVLMIFILRAPVHWTLLLSPIPMLYMLVFCIGIGLILSALSVFFRDLVHLYGVFLTALVYMAPIIYPMEAIQNSKALVTVVKCNPLYYYIDYFRQLVMKGTIPGLTENLICIGFAVVFLALGLWIFKKCQDKFILYI</sequence>
<comment type="similarity">
    <text evidence="2 9">Belongs to the ABC-2 integral membrane protein family.</text>
</comment>